<feature type="binding site" evidence="12">
    <location>
        <position position="438"/>
    </location>
    <ligand>
        <name>Zn(2+)</name>
        <dbReference type="ChEBI" id="CHEBI:29105"/>
        <label>1</label>
    </ligand>
</feature>
<dbReference type="HAMAP" id="MF_00983">
    <property type="entry name" value="PriA"/>
    <property type="match status" value="1"/>
</dbReference>
<dbReference type="GO" id="GO:0006269">
    <property type="term" value="P:DNA replication, synthesis of primer"/>
    <property type="evidence" value="ECO:0007669"/>
    <property type="project" value="UniProtKB-KW"/>
</dbReference>
<dbReference type="GO" id="GO:0006302">
    <property type="term" value="P:double-strand break repair"/>
    <property type="evidence" value="ECO:0007669"/>
    <property type="project" value="InterPro"/>
</dbReference>
<feature type="binding site" evidence="12">
    <location>
        <position position="435"/>
    </location>
    <ligand>
        <name>Zn(2+)</name>
        <dbReference type="ChEBI" id="CHEBI:29105"/>
        <label>1</label>
    </ligand>
</feature>
<dbReference type="InterPro" id="IPR048949">
    <property type="entry name" value="WHD_PriA"/>
</dbReference>
<feature type="binding site" evidence="12">
    <location>
        <position position="462"/>
    </location>
    <ligand>
        <name>Zn(2+)</name>
        <dbReference type="ChEBI" id="CHEBI:29105"/>
        <label>2</label>
    </ligand>
</feature>
<evidence type="ECO:0000313" key="14">
    <source>
        <dbReference type="EMBL" id="CAD6510944.1"/>
    </source>
</evidence>
<dbReference type="FunFam" id="3.40.50.300:FF:000489">
    <property type="entry name" value="Primosome assembly protein PriA"/>
    <property type="match status" value="1"/>
</dbReference>
<dbReference type="InterPro" id="IPR011545">
    <property type="entry name" value="DEAD/DEAH_box_helicase_dom"/>
</dbReference>
<dbReference type="PROSITE" id="PS51192">
    <property type="entry name" value="HELICASE_ATP_BIND_1"/>
    <property type="match status" value="1"/>
</dbReference>
<dbReference type="InterPro" id="IPR014001">
    <property type="entry name" value="Helicase_ATP-bd"/>
</dbReference>
<proteinExistence type="inferred from homology"/>
<feature type="binding site" evidence="12">
    <location>
        <position position="475"/>
    </location>
    <ligand>
        <name>Zn(2+)</name>
        <dbReference type="ChEBI" id="CHEBI:29105"/>
        <label>1</label>
    </ligand>
</feature>
<comment type="cofactor">
    <cofactor evidence="12">
        <name>Zn(2+)</name>
        <dbReference type="ChEBI" id="CHEBI:29105"/>
    </cofactor>
    <text evidence="12">Binds 2 zinc ions per subunit.</text>
</comment>
<keyword evidence="5 12" id="KW-0378">Hydrolase</keyword>
<evidence type="ECO:0000256" key="1">
    <source>
        <dbReference type="ARBA" id="ARBA00022515"/>
    </source>
</evidence>
<feature type="binding site" evidence="12">
    <location>
        <position position="478"/>
    </location>
    <ligand>
        <name>Zn(2+)</name>
        <dbReference type="ChEBI" id="CHEBI:29105"/>
        <label>1</label>
    </ligand>
</feature>
<keyword evidence="8 12" id="KW-0067">ATP-binding</keyword>
<dbReference type="GO" id="GO:1990077">
    <property type="term" value="C:primosome complex"/>
    <property type="evidence" value="ECO:0007669"/>
    <property type="project" value="UniProtKB-UniRule"/>
</dbReference>
<dbReference type="Pfam" id="PF17764">
    <property type="entry name" value="PriA_3primeBD"/>
    <property type="match status" value="1"/>
</dbReference>
<sequence>MKVVTVALPVPLTKIFEYLIPSSVTAIIGARVLVPFGRNKMIGIITGSLESSKLPHKHLKYIDQILDNVSLFSSYTWYMLHWAADYYHYPLGKVLLHSLPVMLRQGNTAQRNERRQWRVTAAGSSLPLKLLERAPKQQQALAILVNNPLYRDQLIEYNITETTLKKIKAKGLVELCTKSSKTDNWQHNYVENSKCLTLSKEQAVAVKEIKNQDKKFIVWLLEGVPSSGKTEVYLNVIEHILKEGRQALVLLPEINLTMESITRCRKRLNAPIDALHSHLSINERLSSWLRARNGESAVVIGTRSAIFTPFARLGIIIIDQEHDSSYKEKKGLRYHARDLAILRAHKEGIPILLSSATPSLETIHNVTLGKYRQLRLTKRRVSSKSIMKHIVDLNRIPLKAGISETLLTRMKQHINVGNQVILLLNRRGFAPILMCHKCGWIIVCKKCDHYYTLHHEKDHLDCHLCNTKILIPQQCSKCESPNMLTVGRGTEQLEAELNLLFPKTKIMRIDRDTIRKKSLDKQLADIDCRSASILIGTQMLAKRQKNINNNVTLVALLDFDSAMFSIDFHAFERFAQLYTQVTAQVEHPEKHGEVILQTHHPEHPLTLTLINKGYDAFARQVLEKRKDTSLPPYTNHILMRAKDYDNKNAVKFLQKSRNLLENSPLRDKSFWIFGPIPSLQPKRGGCFCWQLLIEHPSRAYLQKIVKGIMPLIRSLPIIKKVEWTIDVDPIDY</sequence>
<dbReference type="Pfam" id="PF00270">
    <property type="entry name" value="DEAD"/>
    <property type="match status" value="1"/>
</dbReference>
<evidence type="ECO:0000256" key="2">
    <source>
        <dbReference type="ARBA" id="ARBA00022705"/>
    </source>
</evidence>
<comment type="subunit">
    <text evidence="12">Component of the replication restart primosome.</text>
</comment>
<evidence type="ECO:0000256" key="4">
    <source>
        <dbReference type="ARBA" id="ARBA00022741"/>
    </source>
</evidence>
<keyword evidence="1 12" id="KW-0639">Primosome</keyword>
<comment type="catalytic activity">
    <reaction evidence="11 12">
        <text>ATP + H2O = ADP + phosphate + H(+)</text>
        <dbReference type="Rhea" id="RHEA:13065"/>
        <dbReference type="ChEBI" id="CHEBI:15377"/>
        <dbReference type="ChEBI" id="CHEBI:15378"/>
        <dbReference type="ChEBI" id="CHEBI:30616"/>
        <dbReference type="ChEBI" id="CHEBI:43474"/>
        <dbReference type="ChEBI" id="CHEBI:456216"/>
        <dbReference type="EC" id="5.6.2.4"/>
    </reaction>
</comment>
<keyword evidence="10 12" id="KW-0413">Isomerase</keyword>
<dbReference type="EC" id="5.6.2.4" evidence="12"/>
<feature type="binding site" evidence="12">
    <location>
        <position position="465"/>
    </location>
    <ligand>
        <name>Zn(2+)</name>
        <dbReference type="ChEBI" id="CHEBI:29105"/>
        <label>2</label>
    </ligand>
</feature>
<reference evidence="14" key="1">
    <citation type="submission" date="2020-10" db="EMBL/GenBank/DDBJ databases">
        <authorList>
            <person name="Szabo G."/>
        </authorList>
    </citation>
    <scope>NUCLEOTIDE SEQUENCE</scope>
    <source>
        <strain evidence="14">PROFFT</strain>
    </source>
</reference>
<comment type="catalytic activity">
    <reaction evidence="12">
        <text>Couples ATP hydrolysis with the unwinding of duplex DNA by translocating in the 3'-5' direction.</text>
        <dbReference type="EC" id="5.6.2.4"/>
    </reaction>
</comment>
<evidence type="ECO:0000256" key="3">
    <source>
        <dbReference type="ARBA" id="ARBA00022723"/>
    </source>
</evidence>
<protein>
    <recommendedName>
        <fullName evidence="12">Replication restart protein PriA</fullName>
    </recommendedName>
    <alternativeName>
        <fullName evidence="12">ATP-dependent DNA helicase PriA</fullName>
        <ecNumber evidence="12">5.6.2.4</ecNumber>
    </alternativeName>
    <alternativeName>
        <fullName evidence="12">DNA 3'-5' helicase PriA</fullName>
    </alternativeName>
</protein>
<evidence type="ECO:0000256" key="9">
    <source>
        <dbReference type="ARBA" id="ARBA00023125"/>
    </source>
</evidence>
<dbReference type="GO" id="GO:0006310">
    <property type="term" value="P:DNA recombination"/>
    <property type="evidence" value="ECO:0007669"/>
    <property type="project" value="InterPro"/>
</dbReference>
<dbReference type="FunFam" id="3.40.1440.60:FF:000001">
    <property type="entry name" value="Primosomal protein N"/>
    <property type="match status" value="1"/>
</dbReference>
<feature type="binding site" evidence="12">
    <location>
        <position position="444"/>
    </location>
    <ligand>
        <name>Zn(2+)</name>
        <dbReference type="ChEBI" id="CHEBI:29105"/>
        <label>2</label>
    </ligand>
</feature>
<organism evidence="14 15">
    <name type="scientific">Candidatus Profftia tarda</name>
    <dbReference type="NCBI Taxonomy" id="1177216"/>
    <lineage>
        <taxon>Bacteria</taxon>
        <taxon>Pseudomonadati</taxon>
        <taxon>Pseudomonadota</taxon>
        <taxon>Gammaproteobacteria</taxon>
        <taxon>Enterobacterales</taxon>
        <taxon>Enterobacteriaceae</taxon>
        <taxon>Candidatus Profftia</taxon>
    </lineage>
</organism>
<dbReference type="GO" id="GO:0003677">
    <property type="term" value="F:DNA binding"/>
    <property type="evidence" value="ECO:0007669"/>
    <property type="project" value="UniProtKB-UniRule"/>
</dbReference>
<dbReference type="Pfam" id="PF21213">
    <property type="entry name" value="WHD_PriA"/>
    <property type="match status" value="1"/>
</dbReference>
<keyword evidence="2 12" id="KW-0235">DNA replication</keyword>
<evidence type="ECO:0000256" key="6">
    <source>
        <dbReference type="ARBA" id="ARBA00022806"/>
    </source>
</evidence>
<dbReference type="PANTHER" id="PTHR30580:SF0">
    <property type="entry name" value="PRIMOSOMAL PROTEIN N"/>
    <property type="match status" value="1"/>
</dbReference>
<accession>A0A8E4F073</accession>
<evidence type="ECO:0000256" key="12">
    <source>
        <dbReference type="HAMAP-Rule" id="MF_00983"/>
    </source>
</evidence>
<dbReference type="InterPro" id="IPR005259">
    <property type="entry name" value="PriA"/>
</dbReference>
<keyword evidence="15" id="KW-1185">Reference proteome</keyword>
<dbReference type="NCBIfam" id="NF004067">
    <property type="entry name" value="PRK05580.1-4"/>
    <property type="match status" value="1"/>
</dbReference>
<dbReference type="InterPro" id="IPR041222">
    <property type="entry name" value="PriA_3primeBD"/>
</dbReference>
<dbReference type="Pfam" id="PF18074">
    <property type="entry name" value="PriA_C"/>
    <property type="match status" value="1"/>
</dbReference>
<dbReference type="Proteomes" id="UP000683585">
    <property type="component" value="Chromosome"/>
</dbReference>
<dbReference type="KEGG" id="ptf:PROFFT_A_04280"/>
<evidence type="ECO:0000256" key="11">
    <source>
        <dbReference type="ARBA" id="ARBA00048988"/>
    </source>
</evidence>
<feature type="domain" description="Helicase ATP-binding" evidence="13">
    <location>
        <begin position="210"/>
        <end position="376"/>
    </location>
</feature>
<dbReference type="GO" id="GO:0006270">
    <property type="term" value="P:DNA replication initiation"/>
    <property type="evidence" value="ECO:0007669"/>
    <property type="project" value="TreeGrafter"/>
</dbReference>
<evidence type="ECO:0000313" key="15">
    <source>
        <dbReference type="Proteomes" id="UP000683585"/>
    </source>
</evidence>
<dbReference type="SMART" id="SM00487">
    <property type="entry name" value="DEXDc"/>
    <property type="match status" value="1"/>
</dbReference>
<dbReference type="GO" id="GO:0016787">
    <property type="term" value="F:hydrolase activity"/>
    <property type="evidence" value="ECO:0007669"/>
    <property type="project" value="UniProtKB-KW"/>
</dbReference>
<dbReference type="GO" id="GO:0005524">
    <property type="term" value="F:ATP binding"/>
    <property type="evidence" value="ECO:0007669"/>
    <property type="project" value="UniProtKB-UniRule"/>
</dbReference>
<evidence type="ECO:0000256" key="7">
    <source>
        <dbReference type="ARBA" id="ARBA00022833"/>
    </source>
</evidence>
<evidence type="ECO:0000256" key="10">
    <source>
        <dbReference type="ARBA" id="ARBA00023235"/>
    </source>
</evidence>
<comment type="function">
    <text evidence="12">Initiates the restart of stalled replication forks, which reloads the replicative helicase on sites other than the origin of replication. Recognizes and binds to abandoned replication forks and remodels them to uncover a helicase loading site. Promotes assembly of the primosome at these replication forks.</text>
</comment>
<keyword evidence="3 12" id="KW-0479">Metal-binding</keyword>
<evidence type="ECO:0000259" key="13">
    <source>
        <dbReference type="PROSITE" id="PS51192"/>
    </source>
</evidence>
<keyword evidence="6 12" id="KW-0347">Helicase</keyword>
<keyword evidence="4 12" id="KW-0547">Nucleotide-binding</keyword>
<dbReference type="PANTHER" id="PTHR30580">
    <property type="entry name" value="PRIMOSOMAL PROTEIN N"/>
    <property type="match status" value="1"/>
</dbReference>
<feature type="binding site" evidence="12">
    <location>
        <position position="447"/>
    </location>
    <ligand>
        <name>Zn(2+)</name>
        <dbReference type="ChEBI" id="CHEBI:29105"/>
        <label>2</label>
    </ligand>
</feature>
<dbReference type="EMBL" id="LR890047">
    <property type="protein sequence ID" value="CAD6510944.1"/>
    <property type="molecule type" value="Genomic_DNA"/>
</dbReference>
<evidence type="ECO:0000256" key="8">
    <source>
        <dbReference type="ARBA" id="ARBA00022840"/>
    </source>
</evidence>
<keyword evidence="9 12" id="KW-0238">DNA-binding</keyword>
<comment type="similarity">
    <text evidence="12">Belongs to the helicase family. PriA subfamily.</text>
</comment>
<dbReference type="NCBIfam" id="TIGR00595">
    <property type="entry name" value="priA"/>
    <property type="match status" value="1"/>
</dbReference>
<dbReference type="RefSeq" id="WP_216782228.1">
    <property type="nucleotide sequence ID" value="NZ_LR890047.1"/>
</dbReference>
<dbReference type="AlphaFoldDB" id="A0A8E4F073"/>
<name>A0A8E4F073_9ENTR</name>
<dbReference type="CDD" id="cd17929">
    <property type="entry name" value="DEXHc_priA"/>
    <property type="match status" value="1"/>
</dbReference>
<gene>
    <name evidence="12 14" type="primary">priA</name>
    <name evidence="14" type="ORF">PROFFT_A_04280</name>
</gene>
<evidence type="ECO:0000256" key="5">
    <source>
        <dbReference type="ARBA" id="ARBA00022801"/>
    </source>
</evidence>
<dbReference type="GO" id="GO:0008270">
    <property type="term" value="F:zinc ion binding"/>
    <property type="evidence" value="ECO:0007669"/>
    <property type="project" value="UniProtKB-UniRule"/>
</dbReference>
<dbReference type="GO" id="GO:0043138">
    <property type="term" value="F:3'-5' DNA helicase activity"/>
    <property type="evidence" value="ECO:0007669"/>
    <property type="project" value="UniProtKB-EC"/>
</dbReference>
<dbReference type="InterPro" id="IPR041236">
    <property type="entry name" value="PriA_C"/>
</dbReference>
<keyword evidence="7 12" id="KW-0862">Zinc</keyword>
<dbReference type="NCBIfam" id="NF004065">
    <property type="entry name" value="PRK05580.1-1"/>
    <property type="match status" value="1"/>
</dbReference>